<dbReference type="AlphaFoldDB" id="A0A518X9K9"/>
<dbReference type="RefSeq" id="WP_145886902.1">
    <property type="nucleotide sequence ID" value="NZ_CP032702.1"/>
</dbReference>
<sequence>MNTANNYVFPVMSNYNDEEVKENYWKCQYTSTDKRMLHYWVVLPRRVKPAELKPQNIAEVGLTNIGRYSTNDNQPYMEVWAAYERCQWEMNPSDWLFNKLELMGEKVINKRLIVNPIGNGIFADVLTLKTHSSGDEVISRYTVHKDYNPEESGGNYFLIKAACASRDYPLLANDIHFIAVNWDLMHRSNLAFAELLQSVSLSSNNNSGFKIPESWQVKPLNETRLVIEHTFNGVNTGVINLCFYSQEMLFTEQDVFSVSTKRFHDHQPAVMLTTDTLKTIPNEFNSSFGETIATCAGEIVSAKEKMNAFYQCYVFSVGQLWCYAELVGRHRNYKSYCYEANKRCLEIILSSFHLEKV</sequence>
<protein>
    <submittedName>
        <fullName evidence="1">Uncharacterized protein</fullName>
    </submittedName>
</protein>
<gene>
    <name evidence="1" type="ORF">D8B20_02730</name>
</gene>
<evidence type="ECO:0000313" key="2">
    <source>
        <dbReference type="Proteomes" id="UP000319411"/>
    </source>
</evidence>
<name>A0A518X9K9_9GAMM</name>
<reference evidence="1 2" key="1">
    <citation type="submission" date="2018-10" db="EMBL/GenBank/DDBJ databases">
        <title>Genome Sequencing of Pantoea dispersa DSM 32899.</title>
        <authorList>
            <person name="Nawrath M."/>
            <person name="Ottenheim C."/>
            <person name="Wilm A."/>
            <person name="Zimmermann W."/>
            <person name="Wu J.C."/>
        </authorList>
    </citation>
    <scope>NUCLEOTIDE SEQUENCE [LARGE SCALE GENOMIC DNA]</scope>
    <source>
        <strain evidence="1 2">DSM 32899</strain>
    </source>
</reference>
<proteinExistence type="predicted"/>
<evidence type="ECO:0000313" key="1">
    <source>
        <dbReference type="EMBL" id="QDY40885.1"/>
    </source>
</evidence>
<accession>A0A518X9K9</accession>
<dbReference type="Proteomes" id="UP000319411">
    <property type="component" value="Chromosome"/>
</dbReference>
<keyword evidence="2" id="KW-1185">Reference proteome</keyword>
<dbReference type="KEGG" id="pdis:D8B20_02730"/>
<dbReference type="OrthoDB" id="6534019at2"/>
<organism evidence="1 2">
    <name type="scientific">Candidatus Pantoea soli</name>
    <dbReference type="NCBI Taxonomy" id="3098669"/>
    <lineage>
        <taxon>Bacteria</taxon>
        <taxon>Pseudomonadati</taxon>
        <taxon>Pseudomonadota</taxon>
        <taxon>Gammaproteobacteria</taxon>
        <taxon>Enterobacterales</taxon>
        <taxon>Erwiniaceae</taxon>
        <taxon>Pantoea</taxon>
    </lineage>
</organism>
<dbReference type="EMBL" id="CP032702">
    <property type="protein sequence ID" value="QDY40885.1"/>
    <property type="molecule type" value="Genomic_DNA"/>
</dbReference>